<dbReference type="SUPFAM" id="SSF51905">
    <property type="entry name" value="FAD/NAD(P)-binding domain"/>
    <property type="match status" value="1"/>
</dbReference>
<dbReference type="Pfam" id="PF01494">
    <property type="entry name" value="FAD_binding_3"/>
    <property type="match status" value="1"/>
</dbReference>
<evidence type="ECO:0000256" key="2">
    <source>
        <dbReference type="ARBA" id="ARBA00022630"/>
    </source>
</evidence>
<dbReference type="InterPro" id="IPR002938">
    <property type="entry name" value="FAD-bd"/>
</dbReference>
<dbReference type="PANTHER" id="PTHR43004:SF19">
    <property type="entry name" value="BINDING MONOOXYGENASE, PUTATIVE (JCVI)-RELATED"/>
    <property type="match status" value="1"/>
</dbReference>
<gene>
    <name evidence="5" type="ordered locus">CBUD_0848</name>
</gene>
<protein>
    <recommendedName>
        <fullName evidence="4">FAD-binding domain-containing protein</fullName>
    </recommendedName>
</protein>
<keyword evidence="3" id="KW-0274">FAD</keyword>
<feature type="domain" description="FAD-binding" evidence="4">
    <location>
        <begin position="4"/>
        <end position="352"/>
    </location>
</feature>
<evidence type="ECO:0000256" key="3">
    <source>
        <dbReference type="ARBA" id="ARBA00022827"/>
    </source>
</evidence>
<accession>A9KFD9</accession>
<organism evidence="5 6">
    <name type="scientific">Coxiella burnetii (strain Dugway 5J108-111)</name>
    <dbReference type="NCBI Taxonomy" id="434922"/>
    <lineage>
        <taxon>Bacteria</taxon>
        <taxon>Pseudomonadati</taxon>
        <taxon>Pseudomonadota</taxon>
        <taxon>Gammaproteobacteria</taxon>
        <taxon>Legionellales</taxon>
        <taxon>Coxiellaceae</taxon>
        <taxon>Coxiella</taxon>
    </lineage>
</organism>
<dbReference type="HOGENOM" id="CLU_009665_14_2_6"/>
<proteinExistence type="predicted"/>
<dbReference type="RefSeq" id="WP_011996783.1">
    <property type="nucleotide sequence ID" value="NC_009727.1"/>
</dbReference>
<dbReference type="InterPro" id="IPR036188">
    <property type="entry name" value="FAD/NAD-bd_sf"/>
</dbReference>
<keyword evidence="2" id="KW-0285">Flavoprotein</keyword>
<dbReference type="EMBL" id="CP000733">
    <property type="protein sequence ID" value="ABS77628.1"/>
    <property type="molecule type" value="Genomic_DNA"/>
</dbReference>
<dbReference type="Gene3D" id="3.30.9.10">
    <property type="entry name" value="D-Amino Acid Oxidase, subunit A, domain 2"/>
    <property type="match status" value="1"/>
</dbReference>
<evidence type="ECO:0000256" key="1">
    <source>
        <dbReference type="ARBA" id="ARBA00001974"/>
    </source>
</evidence>
<evidence type="ECO:0000259" key="4">
    <source>
        <dbReference type="Pfam" id="PF01494"/>
    </source>
</evidence>
<reference evidence="5 6" key="1">
    <citation type="journal article" date="2009" name="Infect. Immun.">
        <title>Comparative genomics reveal extensive transposon-mediated genomic plasticity and diversity among potential effector proteins within the genus Coxiella.</title>
        <authorList>
            <person name="Beare P.A."/>
            <person name="Unsworth N."/>
            <person name="Andoh M."/>
            <person name="Voth D.E."/>
            <person name="Omsland A."/>
            <person name="Gilk S.D."/>
            <person name="Williams K.P."/>
            <person name="Sobral B.W."/>
            <person name="Kupko J.J.III."/>
            <person name="Porcella S.F."/>
            <person name="Samuel J.E."/>
            <person name="Heinzen R.A."/>
        </authorList>
    </citation>
    <scope>NUCLEOTIDE SEQUENCE [LARGE SCALE GENOMIC DNA]</scope>
    <source>
        <strain evidence="5 6">Dugway 5J108-111</strain>
    </source>
</reference>
<dbReference type="AlphaFoldDB" id="A9KFD9"/>
<dbReference type="Gene3D" id="3.40.30.120">
    <property type="match status" value="1"/>
</dbReference>
<name>A9KFD9_COXBN</name>
<dbReference type="GO" id="GO:0071949">
    <property type="term" value="F:FAD binding"/>
    <property type="evidence" value="ECO:0007669"/>
    <property type="project" value="InterPro"/>
</dbReference>
<dbReference type="GO" id="GO:0016709">
    <property type="term" value="F:oxidoreductase activity, acting on paired donors, with incorporation or reduction of molecular oxygen, NAD(P)H as one donor, and incorporation of one atom of oxygen"/>
    <property type="evidence" value="ECO:0007669"/>
    <property type="project" value="UniProtKB-ARBA"/>
</dbReference>
<dbReference type="Proteomes" id="UP000008555">
    <property type="component" value="Chromosome"/>
</dbReference>
<dbReference type="PRINTS" id="PR00420">
    <property type="entry name" value="RNGMNOXGNASE"/>
</dbReference>
<comment type="cofactor">
    <cofactor evidence="1">
        <name>FAD</name>
        <dbReference type="ChEBI" id="CHEBI:57692"/>
    </cofactor>
</comment>
<sequence length="511" mass="57587">MSIVPVLIIGAGPVGLAASMALSCHGIQNIVLEKHPSTSIHPKARGVNVRTMELCRVWGVEQQIRQAELPAIARRFLWMDCIKGEIRGSVSLILPPHEVSPTEPCLLSQDVFEKEFLNGLKTQNNSRILFNTRVVDIQQDDQFVTCELLNLTDNTRTQIQCRYLIAADGANSFVRKALGVNMQGIPCLGHHVSVYCETDLSPWLTDKPFAVMTFTDKAQIGRFVMAVDLKRKWIFGKRIENPHETLTPEQAIKLVRATVDEPKLDVNFINISKWEMAALNAEKYRQGRIFLCGDAAHRIPPTGGMGMNTGIGDAHNLAWKIAYVIHGYADETLLESYEQERKPLAQTTIDWSVENANRLRTIFQSIVDEDEKIFQAALHEQSKHVNHLGLDIGFIYRSNAIYSNRIEAKVFDPNAYESKAIVGMRAPHCWVLRDNQPVSTLDLFETDYVLLAGENCVVNELKLPIPEQFPRTTLVIGKDLHIYDQDFYSCFQVTSEQAILIRPDGHVAWIG</sequence>
<dbReference type="KEGG" id="cbd:CBUD_0848"/>
<dbReference type="PANTHER" id="PTHR43004">
    <property type="entry name" value="TRK SYSTEM POTASSIUM UPTAKE PROTEIN"/>
    <property type="match status" value="1"/>
</dbReference>
<dbReference type="InterPro" id="IPR050641">
    <property type="entry name" value="RIFMO-like"/>
</dbReference>
<evidence type="ECO:0000313" key="6">
    <source>
        <dbReference type="Proteomes" id="UP000008555"/>
    </source>
</evidence>
<evidence type="ECO:0000313" key="5">
    <source>
        <dbReference type="EMBL" id="ABS77628.1"/>
    </source>
</evidence>
<dbReference type="Pfam" id="PF21274">
    <property type="entry name" value="Rng_hyd_C"/>
    <property type="match status" value="1"/>
</dbReference>
<dbReference type="Gene3D" id="3.50.50.60">
    <property type="entry name" value="FAD/NAD(P)-binding domain"/>
    <property type="match status" value="1"/>
</dbReference>